<evidence type="ECO:0000313" key="2">
    <source>
        <dbReference type="EMBL" id="MBP1895741.1"/>
    </source>
</evidence>
<keyword evidence="3" id="KW-1185">Reference proteome</keyword>
<organism evidence="2 3">
    <name type="scientific">Paenibacillus lactis</name>
    <dbReference type="NCBI Taxonomy" id="228574"/>
    <lineage>
        <taxon>Bacteria</taxon>
        <taxon>Bacillati</taxon>
        <taxon>Bacillota</taxon>
        <taxon>Bacilli</taxon>
        <taxon>Bacillales</taxon>
        <taxon>Paenibacillaceae</taxon>
        <taxon>Paenibacillus</taxon>
    </lineage>
</organism>
<evidence type="ECO:0000259" key="1">
    <source>
        <dbReference type="Pfam" id="PF13799"/>
    </source>
</evidence>
<protein>
    <recommendedName>
        <fullName evidence="1">DUF4183 domain-containing protein</fullName>
    </recommendedName>
</protein>
<name>A0ABS4FHJ9_9BACL</name>
<gene>
    <name evidence="2" type="ORF">J2Z18_004851</name>
</gene>
<dbReference type="Pfam" id="PF13799">
    <property type="entry name" value="DUF4183"/>
    <property type="match status" value="1"/>
</dbReference>
<dbReference type="EMBL" id="JAGGKI010000016">
    <property type="protein sequence ID" value="MBP1895741.1"/>
    <property type="molecule type" value="Genomic_DNA"/>
</dbReference>
<dbReference type="RefSeq" id="WP_007128467.1">
    <property type="nucleotide sequence ID" value="NZ_DMBX01000038.1"/>
</dbReference>
<dbReference type="Proteomes" id="UP000706926">
    <property type="component" value="Unassembled WGS sequence"/>
</dbReference>
<dbReference type="GeneID" id="95408093"/>
<proteinExistence type="predicted"/>
<feature type="domain" description="DUF4183" evidence="1">
    <location>
        <begin position="49"/>
        <end position="112"/>
    </location>
</feature>
<dbReference type="InterPro" id="IPR025237">
    <property type="entry name" value="DUF4183"/>
</dbReference>
<reference evidence="2 3" key="1">
    <citation type="submission" date="2021-03" db="EMBL/GenBank/DDBJ databases">
        <title>Genomic Encyclopedia of Type Strains, Phase IV (KMG-IV): sequencing the most valuable type-strain genomes for metagenomic binning, comparative biology and taxonomic classification.</title>
        <authorList>
            <person name="Goeker M."/>
        </authorList>
    </citation>
    <scope>NUCLEOTIDE SEQUENCE [LARGE SCALE GENOMIC DNA]</scope>
    <source>
        <strain evidence="2 3">DSM 15596</strain>
    </source>
</reference>
<sequence>MQGAPGPQGPRGEPGEVILPGVVVTPDVMRYFYTTDALVALDPPLIIPANQFTDDNGNAVSEIMEISQSGYANLYINGMMQEGRIFSVTPEALTLYSPGDVLLEGTPVILQVFQFNAQVVV</sequence>
<comment type="caution">
    <text evidence="2">The sequence shown here is derived from an EMBL/GenBank/DDBJ whole genome shotgun (WGS) entry which is preliminary data.</text>
</comment>
<evidence type="ECO:0000313" key="3">
    <source>
        <dbReference type="Proteomes" id="UP000706926"/>
    </source>
</evidence>
<accession>A0ABS4FHJ9</accession>